<evidence type="ECO:0000313" key="1">
    <source>
        <dbReference type="EMBL" id="EAY24561.1"/>
    </source>
</evidence>
<accession>A1ZYH7</accession>
<dbReference type="EMBL" id="AAWS01000066">
    <property type="protein sequence ID" value="EAY24561.1"/>
    <property type="molecule type" value="Genomic_DNA"/>
</dbReference>
<dbReference type="Proteomes" id="UP000004095">
    <property type="component" value="Unassembled WGS sequence"/>
</dbReference>
<dbReference type="AlphaFoldDB" id="A1ZYH7"/>
<evidence type="ECO:0000313" key="2">
    <source>
        <dbReference type="Proteomes" id="UP000004095"/>
    </source>
</evidence>
<reference evidence="1 2" key="1">
    <citation type="submission" date="2007-01" db="EMBL/GenBank/DDBJ databases">
        <authorList>
            <person name="Haygood M."/>
            <person name="Podell S."/>
            <person name="Anderson C."/>
            <person name="Hopkinson B."/>
            <person name="Roe K."/>
            <person name="Barbeau K."/>
            <person name="Gaasterland T."/>
            <person name="Ferriera S."/>
            <person name="Johnson J."/>
            <person name="Kravitz S."/>
            <person name="Beeson K."/>
            <person name="Sutton G."/>
            <person name="Rogers Y.-H."/>
            <person name="Friedman R."/>
            <person name="Frazier M."/>
            <person name="Venter J.C."/>
        </authorList>
    </citation>
    <scope>NUCLEOTIDE SEQUENCE [LARGE SCALE GENOMIC DNA]</scope>
    <source>
        <strain evidence="1 2">ATCC 23134</strain>
    </source>
</reference>
<organism evidence="1 2">
    <name type="scientific">Microscilla marina ATCC 23134</name>
    <dbReference type="NCBI Taxonomy" id="313606"/>
    <lineage>
        <taxon>Bacteria</taxon>
        <taxon>Pseudomonadati</taxon>
        <taxon>Bacteroidota</taxon>
        <taxon>Cytophagia</taxon>
        <taxon>Cytophagales</taxon>
        <taxon>Microscillaceae</taxon>
        <taxon>Microscilla</taxon>
    </lineage>
</organism>
<protein>
    <submittedName>
        <fullName evidence="1">Uncharacterized protein</fullName>
    </submittedName>
</protein>
<sequence length="43" mass="4853">MFLGQGFFDRTNAWFDGVVLKVGLKLAQKIGLVPRFLVFNPVI</sequence>
<keyword evidence="2" id="KW-1185">Reference proteome</keyword>
<proteinExistence type="predicted"/>
<name>A1ZYH7_MICM2</name>
<comment type="caution">
    <text evidence="1">The sequence shown here is derived from an EMBL/GenBank/DDBJ whole genome shotgun (WGS) entry which is preliminary data.</text>
</comment>
<gene>
    <name evidence="1" type="ORF">M23134_06964</name>
</gene>